<proteinExistence type="predicted"/>
<dbReference type="HOGENOM" id="CLU_961008_0_0_1"/>
<organism evidence="1">
    <name type="scientific">Oryza glumipatula</name>
    <dbReference type="NCBI Taxonomy" id="40148"/>
    <lineage>
        <taxon>Eukaryota</taxon>
        <taxon>Viridiplantae</taxon>
        <taxon>Streptophyta</taxon>
        <taxon>Embryophyta</taxon>
        <taxon>Tracheophyta</taxon>
        <taxon>Spermatophyta</taxon>
        <taxon>Magnoliopsida</taxon>
        <taxon>Liliopsida</taxon>
        <taxon>Poales</taxon>
        <taxon>Poaceae</taxon>
        <taxon>BOP clade</taxon>
        <taxon>Oryzoideae</taxon>
        <taxon>Oryzeae</taxon>
        <taxon>Oryzinae</taxon>
        <taxon>Oryza</taxon>
    </lineage>
</organism>
<name>A0A0D9YMF7_9ORYZ</name>
<evidence type="ECO:0000313" key="1">
    <source>
        <dbReference type="EnsemblPlants" id="OGLUM02G03980.1"/>
    </source>
</evidence>
<dbReference type="AlphaFoldDB" id="A0A0D9YMF7"/>
<dbReference type="Proteomes" id="UP000026961">
    <property type="component" value="Chromosome 2"/>
</dbReference>
<sequence>MSSTRARARTGLINEEHEEEERSCPCFHFILFAYEDVAGFDVTMDNMRLAYIMDHGTTSKPWGATRFFMAFHVVDGNCPVNKLLEMFSTCRGRTAVIGDSGSCSSPLSRLKLTSRTLILLEETNSHGRLVRFPRDGEMCPSRPFDCKEISVTAPFLLQVAVLRELGEELVKRALLLLCAGAGERSQGDQQQETKAQGRYGRFTMANLPAFGLECDMCGPRVVVSLRAQHEPESFHLLPESAAGEATATGDRWPGLRFRLPLLASSTAPFDCSTQCQGWPAGAEEVEPLLR</sequence>
<reference evidence="1" key="2">
    <citation type="submission" date="2018-05" db="EMBL/GenBank/DDBJ databases">
        <title>OgluRS3 (Oryza glumaepatula Reference Sequence Version 3).</title>
        <authorList>
            <person name="Zhang J."/>
            <person name="Kudrna D."/>
            <person name="Lee S."/>
            <person name="Talag J."/>
            <person name="Welchert J."/>
            <person name="Wing R.A."/>
        </authorList>
    </citation>
    <scope>NUCLEOTIDE SEQUENCE [LARGE SCALE GENOMIC DNA]</scope>
</reference>
<dbReference type="Gramene" id="OGLUM02G03980.1">
    <property type="protein sequence ID" value="OGLUM02G03980.1"/>
    <property type="gene ID" value="OGLUM02G03980"/>
</dbReference>
<dbReference type="EnsemblPlants" id="OGLUM02G03980.1">
    <property type="protein sequence ID" value="OGLUM02G03980.1"/>
    <property type="gene ID" value="OGLUM02G03980"/>
</dbReference>
<keyword evidence="2" id="KW-1185">Reference proteome</keyword>
<evidence type="ECO:0000313" key="2">
    <source>
        <dbReference type="Proteomes" id="UP000026961"/>
    </source>
</evidence>
<reference evidence="1" key="1">
    <citation type="submission" date="2015-04" db="UniProtKB">
        <authorList>
            <consortium name="EnsemblPlants"/>
        </authorList>
    </citation>
    <scope>IDENTIFICATION</scope>
</reference>
<protein>
    <submittedName>
        <fullName evidence="1">Uncharacterized protein</fullName>
    </submittedName>
</protein>
<accession>A0A0D9YMF7</accession>